<dbReference type="InterPro" id="IPR036770">
    <property type="entry name" value="Ankyrin_rpt-contain_sf"/>
</dbReference>
<evidence type="ECO:0000256" key="1">
    <source>
        <dbReference type="ARBA" id="ARBA00022737"/>
    </source>
</evidence>
<accession>A0ABR2H5F9</accession>
<dbReference type="PANTHER" id="PTHR24198">
    <property type="entry name" value="ANKYRIN REPEAT AND PROTEIN KINASE DOMAIN-CONTAINING PROTEIN"/>
    <property type="match status" value="1"/>
</dbReference>
<dbReference type="Pfam" id="PF12796">
    <property type="entry name" value="Ank_2"/>
    <property type="match status" value="1"/>
</dbReference>
<organism evidence="3 4">
    <name type="scientific">Tritrichomonas musculus</name>
    <dbReference type="NCBI Taxonomy" id="1915356"/>
    <lineage>
        <taxon>Eukaryota</taxon>
        <taxon>Metamonada</taxon>
        <taxon>Parabasalia</taxon>
        <taxon>Tritrichomonadida</taxon>
        <taxon>Tritrichomonadidae</taxon>
        <taxon>Tritrichomonas</taxon>
    </lineage>
</organism>
<dbReference type="EMBL" id="JAPFFF010000041">
    <property type="protein sequence ID" value="KAK8841469.1"/>
    <property type="molecule type" value="Genomic_DNA"/>
</dbReference>
<keyword evidence="1" id="KW-0677">Repeat</keyword>
<comment type="caution">
    <text evidence="3">The sequence shown here is derived from an EMBL/GenBank/DDBJ whole genome shotgun (WGS) entry which is preliminary data.</text>
</comment>
<evidence type="ECO:0000313" key="4">
    <source>
        <dbReference type="Proteomes" id="UP001470230"/>
    </source>
</evidence>
<dbReference type="SMART" id="SM00248">
    <property type="entry name" value="ANK"/>
    <property type="match status" value="13"/>
</dbReference>
<dbReference type="Proteomes" id="UP001470230">
    <property type="component" value="Unassembled WGS sequence"/>
</dbReference>
<keyword evidence="2" id="KW-0040">ANK repeat</keyword>
<protein>
    <recommendedName>
        <fullName evidence="5">DUF3447 domain-containing protein</fullName>
    </recommendedName>
</protein>
<dbReference type="Gene3D" id="1.25.40.20">
    <property type="entry name" value="Ankyrin repeat-containing domain"/>
    <property type="match status" value="4"/>
</dbReference>
<proteinExistence type="predicted"/>
<gene>
    <name evidence="3" type="ORF">M9Y10_027087</name>
</gene>
<name>A0ABR2H5F9_9EUKA</name>
<dbReference type="InterPro" id="IPR002110">
    <property type="entry name" value="Ankyrin_rpt"/>
</dbReference>
<dbReference type="PANTHER" id="PTHR24198:SF165">
    <property type="entry name" value="ANKYRIN REPEAT-CONTAINING PROTEIN-RELATED"/>
    <property type="match status" value="1"/>
</dbReference>
<dbReference type="SUPFAM" id="SSF140860">
    <property type="entry name" value="Pseudo ankyrin repeat-like"/>
    <property type="match status" value="1"/>
</dbReference>
<evidence type="ECO:0000313" key="3">
    <source>
        <dbReference type="EMBL" id="KAK8841469.1"/>
    </source>
</evidence>
<keyword evidence="4" id="KW-1185">Reference proteome</keyword>
<sequence length="1556" mass="180246">MQNRQNALTDTNIIIEFIKAEDNAIPTFSESNYRFLNLLNPRYNLDFLDSVPKLFTISTENGSCKFNTELLINSSSVISNFISNNPNPLQYDLNIIDEFNVLQKFEQLYRGKLVIFDENDRTFYNQIKSALNLNIPDFEIPTDPTLQNDHPISLSLIMNKKTFYQFLQITTPRYYFTISTHKKNYRVNIFGVLSSKVLREELLRNPGLDHYDYDFNDNFNEFNSICDLFNFKEVQIATMSVEILRKISEDLQIDVIWNDLDKYVEEYEKTSEIINEQQTLIEKVDELFDYLFNINERTVSSVKTFILESFWCQTEDNVKELVCYIIQVIRCCFKLHYSICDLIVELNSESNENNDLCILLPFISKILLSCISKNKHLGSFIYLLCKRGLVKSEDVIERIQSKIDSRLTTKNEVDNLVDWFFPEIISFNKYSIEFLFYQRNEKRKKFFMSFYPDNIDKYSEMLERGEPNNELLLSVRHDDVDTFQLLTADKHIDITSICAPYSIFEDYNENVAMSFLNYAAAHGSIKCFKYLLLNHATVSSASFYYAIFGGNIEIIKIVDQKLSEIENKEAKSLPNNPQVNNYIFYVMSCHKNDLFEWILNQKFLFKEKLFNELVPISAASGNIYAITEMIDKGYDILLNKKVIEYAAINGFYRSSQILYNIIIQKAGKEKICEFDTNHFGFIRYDMISIFILFTQMATQEQIELALADAVKSEFMRIVNYFVDNIEKFKITQKLVSSTLCNAANKTDLFYRLMDTYKSVCPDIINSLNFLEKVLPNACFYGNFEVIKVIVDFYQKEEFIKSDSDDFTSLLLVAILKKSFEICQFFIDRKLPINFETLSVDRKNLSYATVDIFSLLIDNCDPKLKNDFISNFVCSSIQRKNKELFAFLMKLNAPMSDALITAVNTNDLEMVKLVLEYKSDASFINKISQEGTAFYYSVKLNSAPIAKHLLSVEGIDPSISVSDEQNPLRIAFHKVNFEIIEAILDFFGDDIQHHTSELNIISRETVIALSSFTLAYLSFSSQVRNINKIYNRVTDVKYIDPNFVWNNTSLLINASKYDNLEAAKKLLENEKIDPNLCEEKSGNSPLMIAIDKGNTKIAELIAKHPHLKVNAKNSKNQTALYFAVTKNMVNLIDLLLKNPDFAPEENDVCRLFYFSSNKISKIFLKYDFIDVNQVFTNKTDESQEKLKGENGFITKSQTKLVNAASISDFEFVDMIINHPSFDKEKSDVKQALFVSILRGEVEIFKKLLNLISTEINTYKNEDGESLFDYVLKIKCTSKILSEISNHPLFEWKNIDIVQLFTQYFDKLTPEIPIDLLTFLINYDREHDNLIDLKKLLPTGKSFFTSLFSDLNNFKETVNFLLNYGADPNLPDVEQVYPLEYAIRVNSLEFVSALIDSNKIDFSQKVPSKKHYDYTDAKYKTYLHLAAESINTRILNELLKQKVIDINVTDDIGNSPLIEACRNYQIQNIEKLFEFDNLDFLHRNKEGKDALAVMKGQNAPENVEDKNEYLKMLLSSSSCFPNMTYAFNINGKSNNELKFEKKKFSFGSNNGWPSHDST</sequence>
<evidence type="ECO:0008006" key="5">
    <source>
        <dbReference type="Google" id="ProtNLM"/>
    </source>
</evidence>
<dbReference type="SUPFAM" id="SSF48403">
    <property type="entry name" value="Ankyrin repeat"/>
    <property type="match status" value="2"/>
</dbReference>
<reference evidence="3 4" key="1">
    <citation type="submission" date="2024-04" db="EMBL/GenBank/DDBJ databases">
        <title>Tritrichomonas musculus Genome.</title>
        <authorList>
            <person name="Alves-Ferreira E."/>
            <person name="Grigg M."/>
            <person name="Lorenzi H."/>
            <person name="Galac M."/>
        </authorList>
    </citation>
    <scope>NUCLEOTIDE SEQUENCE [LARGE SCALE GENOMIC DNA]</scope>
    <source>
        <strain evidence="3 4">EAF2021</strain>
    </source>
</reference>
<evidence type="ECO:0000256" key="2">
    <source>
        <dbReference type="ARBA" id="ARBA00023043"/>
    </source>
</evidence>